<evidence type="ECO:0000256" key="5">
    <source>
        <dbReference type="ARBA" id="ARBA00022723"/>
    </source>
</evidence>
<accession>A0A1Q3CR75</accession>
<name>A0A1Q3CR75_CEPFO</name>
<proteinExistence type="inferred from homology"/>
<keyword evidence="5" id="KW-0479">Metal-binding</keyword>
<feature type="non-terminal residue" evidence="9">
    <location>
        <position position="1"/>
    </location>
</feature>
<comment type="subcellular location">
    <subcellularLocation>
        <location evidence="2">Nucleus</location>
    </subcellularLocation>
</comment>
<evidence type="ECO:0000259" key="8">
    <source>
        <dbReference type="Pfam" id="PF13359"/>
    </source>
</evidence>
<dbReference type="Proteomes" id="UP000187406">
    <property type="component" value="Unassembled WGS sequence"/>
</dbReference>
<dbReference type="GO" id="GO:0016787">
    <property type="term" value="F:hydrolase activity"/>
    <property type="evidence" value="ECO:0007669"/>
    <property type="project" value="UniProtKB-KW"/>
</dbReference>
<dbReference type="OrthoDB" id="1699974at2759"/>
<reference evidence="10" key="1">
    <citation type="submission" date="2016-04" db="EMBL/GenBank/DDBJ databases">
        <title>Cephalotus genome sequencing.</title>
        <authorList>
            <person name="Fukushima K."/>
            <person name="Hasebe M."/>
            <person name="Fang X."/>
        </authorList>
    </citation>
    <scope>NUCLEOTIDE SEQUENCE [LARGE SCALE GENOMIC DNA]</scope>
    <source>
        <strain evidence="10">cv. St1</strain>
    </source>
</reference>
<dbReference type="PANTHER" id="PTHR22930">
    <property type="match status" value="1"/>
</dbReference>
<feature type="domain" description="DDE Tnp4" evidence="8">
    <location>
        <begin position="4"/>
        <end position="158"/>
    </location>
</feature>
<evidence type="ECO:0000256" key="4">
    <source>
        <dbReference type="ARBA" id="ARBA00022722"/>
    </source>
</evidence>
<dbReference type="InParanoid" id="A0A1Q3CR75"/>
<dbReference type="STRING" id="3775.A0A1Q3CR75"/>
<keyword evidence="7" id="KW-0539">Nucleus</keyword>
<dbReference type="InterPro" id="IPR045249">
    <property type="entry name" value="HARBI1-like"/>
</dbReference>
<gene>
    <name evidence="9" type="ORF">CFOL_v3_26103</name>
</gene>
<feature type="non-terminal residue" evidence="9">
    <location>
        <position position="164"/>
    </location>
</feature>
<dbReference type="InterPro" id="IPR027806">
    <property type="entry name" value="HARBI1_dom"/>
</dbReference>
<dbReference type="GO" id="GO:0005634">
    <property type="term" value="C:nucleus"/>
    <property type="evidence" value="ECO:0007669"/>
    <property type="project" value="UniProtKB-SubCell"/>
</dbReference>
<protein>
    <submittedName>
        <fullName evidence="9">DDE_4 domain-containing protein</fullName>
    </submittedName>
</protein>
<evidence type="ECO:0000256" key="3">
    <source>
        <dbReference type="ARBA" id="ARBA00006958"/>
    </source>
</evidence>
<evidence type="ECO:0000256" key="7">
    <source>
        <dbReference type="ARBA" id="ARBA00023242"/>
    </source>
</evidence>
<evidence type="ECO:0000313" key="10">
    <source>
        <dbReference type="Proteomes" id="UP000187406"/>
    </source>
</evidence>
<dbReference type="GO" id="GO:0004518">
    <property type="term" value="F:nuclease activity"/>
    <property type="evidence" value="ECO:0007669"/>
    <property type="project" value="UniProtKB-KW"/>
</dbReference>
<dbReference type="EMBL" id="BDDD01002690">
    <property type="protein sequence ID" value="GAV82652.1"/>
    <property type="molecule type" value="Genomic_DNA"/>
</dbReference>
<evidence type="ECO:0000256" key="1">
    <source>
        <dbReference type="ARBA" id="ARBA00001968"/>
    </source>
</evidence>
<comment type="caution">
    <text evidence="9">The sequence shown here is derived from an EMBL/GenBank/DDBJ whole genome shotgun (WGS) entry which is preliminary data.</text>
</comment>
<sequence length="164" mass="18530">LGALDGTHIPVHVLDVGKPRYPSRKGEITIHVLACCSNMQFIFVLSGWEGSASDSRILRDAISRANGLKVSQGHYYLCDAGYTNCEGFLTPYRGQQYNLTEFRNGQNPKTAIEFFNMKHSHARNVIERCFGLLKGRWAILRTPTWYFVKTVCKIITASSSIIHY</sequence>
<evidence type="ECO:0000256" key="6">
    <source>
        <dbReference type="ARBA" id="ARBA00022801"/>
    </source>
</evidence>
<comment type="cofactor">
    <cofactor evidence="1">
        <name>a divalent metal cation</name>
        <dbReference type="ChEBI" id="CHEBI:60240"/>
    </cofactor>
</comment>
<dbReference type="AlphaFoldDB" id="A0A1Q3CR75"/>
<keyword evidence="10" id="KW-1185">Reference proteome</keyword>
<organism evidence="9 10">
    <name type="scientific">Cephalotus follicularis</name>
    <name type="common">Albany pitcher plant</name>
    <dbReference type="NCBI Taxonomy" id="3775"/>
    <lineage>
        <taxon>Eukaryota</taxon>
        <taxon>Viridiplantae</taxon>
        <taxon>Streptophyta</taxon>
        <taxon>Embryophyta</taxon>
        <taxon>Tracheophyta</taxon>
        <taxon>Spermatophyta</taxon>
        <taxon>Magnoliopsida</taxon>
        <taxon>eudicotyledons</taxon>
        <taxon>Gunneridae</taxon>
        <taxon>Pentapetalae</taxon>
        <taxon>rosids</taxon>
        <taxon>fabids</taxon>
        <taxon>Oxalidales</taxon>
        <taxon>Cephalotaceae</taxon>
        <taxon>Cephalotus</taxon>
    </lineage>
</organism>
<dbReference type="PANTHER" id="PTHR22930:SF281">
    <property type="entry name" value="NUCLEASE"/>
    <property type="match status" value="1"/>
</dbReference>
<dbReference type="GO" id="GO:0046872">
    <property type="term" value="F:metal ion binding"/>
    <property type="evidence" value="ECO:0007669"/>
    <property type="project" value="UniProtKB-KW"/>
</dbReference>
<evidence type="ECO:0000313" key="9">
    <source>
        <dbReference type="EMBL" id="GAV82652.1"/>
    </source>
</evidence>
<evidence type="ECO:0000256" key="2">
    <source>
        <dbReference type="ARBA" id="ARBA00004123"/>
    </source>
</evidence>
<keyword evidence="6" id="KW-0378">Hydrolase</keyword>
<keyword evidence="4" id="KW-0540">Nuclease</keyword>
<comment type="similarity">
    <text evidence="3">Belongs to the HARBI1 family.</text>
</comment>
<dbReference type="Pfam" id="PF13359">
    <property type="entry name" value="DDE_Tnp_4"/>
    <property type="match status" value="1"/>
</dbReference>